<comment type="caution">
    <text evidence="1">The sequence shown here is derived from an EMBL/GenBank/DDBJ whole genome shotgun (WGS) entry which is preliminary data.</text>
</comment>
<proteinExistence type="predicted"/>
<evidence type="ECO:0000313" key="2">
    <source>
        <dbReference type="Proteomes" id="UP000269352"/>
    </source>
</evidence>
<dbReference type="Proteomes" id="UP000269352">
    <property type="component" value="Unassembled WGS sequence"/>
</dbReference>
<name>A0A388T9H0_TERA1</name>
<accession>A0A388T9H0</accession>
<protein>
    <recommendedName>
        <fullName evidence="3">Lipoprotein</fullName>
    </recommendedName>
</protein>
<gene>
    <name evidence="1" type="ORF">NO1_0200</name>
</gene>
<keyword evidence="2" id="KW-1185">Reference proteome</keyword>
<reference evidence="1 2" key="1">
    <citation type="journal article" date="2019" name="ISME J.">
        <title>Genome analyses of uncultured TG2/ZB3 bacteria in 'Margulisbacteria' specifically attached to ectosymbiotic spirochetes of protists in the termite gut.</title>
        <authorList>
            <person name="Utami Y.D."/>
            <person name="Kuwahara H."/>
            <person name="Igai K."/>
            <person name="Murakami T."/>
            <person name="Sugaya K."/>
            <person name="Morikawa T."/>
            <person name="Nagura Y."/>
            <person name="Yuki M."/>
            <person name="Deevong P."/>
            <person name="Inoue T."/>
            <person name="Kihara K."/>
            <person name="Lo N."/>
            <person name="Yamada A."/>
            <person name="Ohkuma M."/>
            <person name="Hongoh Y."/>
        </authorList>
    </citation>
    <scope>NUCLEOTIDE SEQUENCE [LARGE SCALE GENOMIC DNA]</scope>
    <source>
        <strain evidence="1">NkOx7-01</strain>
    </source>
</reference>
<organism evidence="1 2">
    <name type="scientific">Termititenax aidoneus</name>
    <dbReference type="NCBI Taxonomy" id="2218524"/>
    <lineage>
        <taxon>Bacteria</taxon>
        <taxon>Bacillati</taxon>
        <taxon>Candidatus Margulisiibacteriota</taxon>
        <taxon>Candidatus Termititenacia</taxon>
        <taxon>Candidatus Termititenacales</taxon>
        <taxon>Candidatus Termititenacaceae</taxon>
        <taxon>Candidatus Termititenax</taxon>
    </lineage>
</organism>
<dbReference type="AlphaFoldDB" id="A0A388T9H0"/>
<evidence type="ECO:0000313" key="1">
    <source>
        <dbReference type="EMBL" id="GBR72704.1"/>
    </source>
</evidence>
<sequence length="192" mass="22491">MLKRYLVFLVTYTIFLSGCYIKSMDIFANVPIVVFKTPESLFSEYVNVASNKQISKKNFTKRYLALWYKEALLYNYNFGVKYKTEKQAYKTIQHNISMLVDSVYKSSPANLKITEISSFKPKPSETFEKFKNSLGKYSSYHFIALENGKAITYIHFVQDGYLLPKCIELIYDDDMGYRIIDEYVVENYDNGM</sequence>
<dbReference type="PROSITE" id="PS51257">
    <property type="entry name" value="PROKAR_LIPOPROTEIN"/>
    <property type="match status" value="1"/>
</dbReference>
<evidence type="ECO:0008006" key="3">
    <source>
        <dbReference type="Google" id="ProtNLM"/>
    </source>
</evidence>
<dbReference type="EMBL" id="BGZN01000002">
    <property type="protein sequence ID" value="GBR72704.1"/>
    <property type="molecule type" value="Genomic_DNA"/>
</dbReference>